<reference evidence="3" key="1">
    <citation type="journal article" date="2008" name="Insect Biochem. Mol. Biol.">
        <title>The genome of a lepidopteran model insect, the silkworm Bombyx mori.</title>
        <authorList>
            <consortium name="International Silkworm Genome Consortium"/>
        </authorList>
    </citation>
    <scope>NUCLEOTIDE SEQUENCE [LARGE SCALE GENOMIC DNA]</scope>
    <source>
        <strain evidence="3">p50T</strain>
    </source>
</reference>
<dbReference type="InterPro" id="IPR055469">
    <property type="entry name" value="DUF7041"/>
</dbReference>
<dbReference type="AlphaFoldDB" id="A0A8R2LUU7"/>
<accession>A0A8R2LUU7</accession>
<evidence type="ECO:0000259" key="1">
    <source>
        <dbReference type="Pfam" id="PF23055"/>
    </source>
</evidence>
<proteinExistence type="predicted"/>
<dbReference type="EnsemblMetazoa" id="XM_038011038.1">
    <property type="protein sequence ID" value="XP_037866966.1"/>
    <property type="gene ID" value="LOC119628528"/>
</dbReference>
<evidence type="ECO:0000313" key="3">
    <source>
        <dbReference type="Proteomes" id="UP000005204"/>
    </source>
</evidence>
<name>A0A8R2LUU7_BOMMO</name>
<feature type="domain" description="DUF7041" evidence="1">
    <location>
        <begin position="21"/>
        <end position="103"/>
    </location>
</feature>
<dbReference type="PANTHER" id="PTHR33327:SF3">
    <property type="entry name" value="RNA-DIRECTED DNA POLYMERASE"/>
    <property type="match status" value="1"/>
</dbReference>
<keyword evidence="3" id="KW-1185">Reference proteome</keyword>
<dbReference type="Proteomes" id="UP000005204">
    <property type="component" value="Unassembled WGS sequence"/>
</dbReference>
<dbReference type="Pfam" id="PF23055">
    <property type="entry name" value="DUF7041"/>
    <property type="match status" value="1"/>
</dbReference>
<reference evidence="2" key="2">
    <citation type="submission" date="2022-06" db="UniProtKB">
        <authorList>
            <consortium name="EnsemblMetazoa"/>
        </authorList>
    </citation>
    <scope>IDENTIFICATION</scope>
    <source>
        <strain evidence="2">p50T (Dazao)</strain>
    </source>
</reference>
<protein>
    <recommendedName>
        <fullName evidence="1">DUF7041 domain-containing protein</fullName>
    </recommendedName>
</protein>
<sequence length="202" mass="22203">MSVEKTVASGSSDLGRVGVRVPPFYPDKPALWFAQLESQFLLSSITADSTKFHYTCSQLDEAYASTVEDIITNPPASGKYERLKSELINRLSKSREKKVQQLLHHEELGDRKPSQFLRHLRDLAGADVPEDFVRTIWVSRLPSNTQAIVASQCNASLEDVSQLADKVHDVVSNSPQVAAVGVPESSAVNAQIAELTRQATLN</sequence>
<organism evidence="2 3">
    <name type="scientific">Bombyx mori</name>
    <name type="common">Silk moth</name>
    <dbReference type="NCBI Taxonomy" id="7091"/>
    <lineage>
        <taxon>Eukaryota</taxon>
        <taxon>Metazoa</taxon>
        <taxon>Ecdysozoa</taxon>
        <taxon>Arthropoda</taxon>
        <taxon>Hexapoda</taxon>
        <taxon>Insecta</taxon>
        <taxon>Pterygota</taxon>
        <taxon>Neoptera</taxon>
        <taxon>Endopterygota</taxon>
        <taxon>Lepidoptera</taxon>
        <taxon>Glossata</taxon>
        <taxon>Ditrysia</taxon>
        <taxon>Bombycoidea</taxon>
        <taxon>Bombycidae</taxon>
        <taxon>Bombycinae</taxon>
        <taxon>Bombyx</taxon>
    </lineage>
</organism>
<dbReference type="PANTHER" id="PTHR33327">
    <property type="entry name" value="ENDONUCLEASE"/>
    <property type="match status" value="1"/>
</dbReference>
<evidence type="ECO:0000313" key="2">
    <source>
        <dbReference type="EnsemblMetazoa" id="XP_037866966.1"/>
    </source>
</evidence>